<dbReference type="EMBL" id="JAAKGT010000002">
    <property type="protein sequence ID" value="NGM49542.1"/>
    <property type="molecule type" value="Genomic_DNA"/>
</dbReference>
<reference evidence="1" key="1">
    <citation type="submission" date="2020-02" db="EMBL/GenBank/DDBJ databases">
        <authorList>
            <person name="Gao J."/>
            <person name="Sun J."/>
        </authorList>
    </citation>
    <scope>NUCLEOTIDE SEQUENCE</scope>
    <source>
        <strain evidence="1">602-2</strain>
    </source>
</reference>
<sequence length="185" mass="19399">MMLALAMAAGRPVLAQPSAGGGLADGRAVHVFGDLLLDYKVKAEIGTAPRGAPLTDCSNAELFCSRGKVFRFVLPKACVAADKARPGDVWTLGDISTTVLGRRTVAVSSHDTPGPRLLLGDVKRPNVVFEYVPAAGIVGVYVDLVDGRDLVAAAKGAEGERFSQMAGRTDYRPRKSFDSLGACVP</sequence>
<organism evidence="1">
    <name type="scientific">Caulobacter sp. 602-2</name>
    <dbReference type="NCBI Taxonomy" id="2710887"/>
    <lineage>
        <taxon>Bacteria</taxon>
        <taxon>Pseudomonadati</taxon>
        <taxon>Pseudomonadota</taxon>
        <taxon>Alphaproteobacteria</taxon>
        <taxon>Caulobacterales</taxon>
        <taxon>Caulobacteraceae</taxon>
        <taxon>Caulobacter</taxon>
    </lineage>
</organism>
<proteinExistence type="predicted"/>
<comment type="caution">
    <text evidence="1">The sequence shown here is derived from an EMBL/GenBank/DDBJ whole genome shotgun (WGS) entry which is preliminary data.</text>
</comment>
<dbReference type="AlphaFoldDB" id="A0A6G4QVI6"/>
<protein>
    <submittedName>
        <fullName evidence="1">Uncharacterized protein</fullName>
    </submittedName>
</protein>
<gene>
    <name evidence="1" type="ORF">G5B46_07985</name>
</gene>
<dbReference type="RefSeq" id="WP_165257513.1">
    <property type="nucleotide sequence ID" value="NZ_JAAKGT010000002.1"/>
</dbReference>
<evidence type="ECO:0000313" key="1">
    <source>
        <dbReference type="EMBL" id="NGM49542.1"/>
    </source>
</evidence>
<name>A0A6G4QVI6_9CAUL</name>
<accession>A0A6G4QVI6</accession>